<evidence type="ECO:0000313" key="2">
    <source>
        <dbReference type="EMBL" id="MBB3210728.1"/>
    </source>
</evidence>
<name>A0A7W5H9N6_9BACT</name>
<protein>
    <submittedName>
        <fullName evidence="2">Antitoxin component YwqK of YwqJK toxin-antitoxin module</fullName>
    </submittedName>
</protein>
<proteinExistence type="predicted"/>
<dbReference type="SUPFAM" id="SSF82185">
    <property type="entry name" value="Histone H3 K4-specific methyltransferase SET7/9 N-terminal domain"/>
    <property type="match status" value="1"/>
</dbReference>
<feature type="region of interest" description="Disordered" evidence="1">
    <location>
        <begin position="113"/>
        <end position="134"/>
    </location>
</feature>
<keyword evidence="3" id="KW-1185">Reference proteome</keyword>
<dbReference type="RefSeq" id="WP_184310229.1">
    <property type="nucleotide sequence ID" value="NZ_JACHXU010000059.1"/>
</dbReference>
<accession>A0A7W5H9N6</accession>
<dbReference type="Proteomes" id="UP000536179">
    <property type="component" value="Unassembled WGS sequence"/>
</dbReference>
<reference evidence="2 3" key="1">
    <citation type="submission" date="2020-08" db="EMBL/GenBank/DDBJ databases">
        <title>Genomic Encyclopedia of Type Strains, Phase III (KMG-III): the genomes of soil and plant-associated and newly described type strains.</title>
        <authorList>
            <person name="Whitman W."/>
        </authorList>
    </citation>
    <scope>NUCLEOTIDE SEQUENCE [LARGE SCALE GENOMIC DNA]</scope>
    <source>
        <strain evidence="2 3">CECT 8075</strain>
    </source>
</reference>
<dbReference type="InterPro" id="IPR011652">
    <property type="entry name" value="MORN_2"/>
</dbReference>
<dbReference type="Gene3D" id="3.90.930.1">
    <property type="match status" value="1"/>
</dbReference>
<organism evidence="2 3">
    <name type="scientific">Aporhodopirellula rubra</name>
    <dbReference type="NCBI Taxonomy" id="980271"/>
    <lineage>
        <taxon>Bacteria</taxon>
        <taxon>Pseudomonadati</taxon>
        <taxon>Planctomycetota</taxon>
        <taxon>Planctomycetia</taxon>
        <taxon>Pirellulales</taxon>
        <taxon>Pirellulaceae</taxon>
        <taxon>Aporhodopirellula</taxon>
    </lineage>
</organism>
<dbReference type="AlphaFoldDB" id="A0A7W5H9N6"/>
<gene>
    <name evidence="2" type="ORF">FHS27_006576</name>
</gene>
<dbReference type="Pfam" id="PF07661">
    <property type="entry name" value="MORN_2"/>
    <property type="match status" value="1"/>
</dbReference>
<evidence type="ECO:0000313" key="3">
    <source>
        <dbReference type="Proteomes" id="UP000536179"/>
    </source>
</evidence>
<sequence>MPTEQSVAYDDLYYNAAHSYEYDGKLYSGVAEEQFDDGKLRCRFRFHNGQQHGDAEEYYRTGAKRSVTPYVNGAVHGRTIEWHENGRIHIERDNEYGIMMQSREFDESGTLVNEYSRPDDDPMSVLVRKRRGGS</sequence>
<dbReference type="EMBL" id="JACHXU010000059">
    <property type="protein sequence ID" value="MBB3210728.1"/>
    <property type="molecule type" value="Genomic_DNA"/>
</dbReference>
<comment type="caution">
    <text evidence="2">The sequence shown here is derived from an EMBL/GenBank/DDBJ whole genome shotgun (WGS) entry which is preliminary data.</text>
</comment>
<evidence type="ECO:0000256" key="1">
    <source>
        <dbReference type="SAM" id="MobiDB-lite"/>
    </source>
</evidence>